<dbReference type="HOGENOM" id="CLU_1204932_0_0_1"/>
<keyword evidence="2" id="KW-1185">Reference proteome</keyword>
<evidence type="ECO:0000313" key="1">
    <source>
        <dbReference type="EMBL" id="KDQ55424.1"/>
    </source>
</evidence>
<reference evidence="2" key="1">
    <citation type="journal article" date="2014" name="Proc. Natl. Acad. Sci. U.S.A.">
        <title>Extensive sampling of basidiomycete genomes demonstrates inadequacy of the white-rot/brown-rot paradigm for wood decay fungi.</title>
        <authorList>
            <person name="Riley R."/>
            <person name="Salamov A.A."/>
            <person name="Brown D.W."/>
            <person name="Nagy L.G."/>
            <person name="Floudas D."/>
            <person name="Held B.W."/>
            <person name="Levasseur A."/>
            <person name="Lombard V."/>
            <person name="Morin E."/>
            <person name="Otillar R."/>
            <person name="Lindquist E.A."/>
            <person name="Sun H."/>
            <person name="LaButti K.M."/>
            <person name="Schmutz J."/>
            <person name="Jabbour D."/>
            <person name="Luo H."/>
            <person name="Baker S.E."/>
            <person name="Pisabarro A.G."/>
            <person name="Walton J.D."/>
            <person name="Blanchette R.A."/>
            <person name="Henrissat B."/>
            <person name="Martin F."/>
            <person name="Cullen D."/>
            <person name="Hibbett D.S."/>
            <person name="Grigoriev I.V."/>
        </authorList>
    </citation>
    <scope>NUCLEOTIDE SEQUENCE [LARGE SCALE GENOMIC DNA]</scope>
    <source>
        <strain evidence="2">MUCL 33604</strain>
    </source>
</reference>
<evidence type="ECO:0000313" key="2">
    <source>
        <dbReference type="Proteomes" id="UP000027265"/>
    </source>
</evidence>
<dbReference type="InParanoid" id="A0A067PKW0"/>
<sequence>MPRFATDDYSHEGVQWVTIAGCRLGPRFPRVRGLPTLVEWNALVQWEPSDWAIYPDWFDESKPWLSYIPQRSRTLSPGWLWRYHEPADYNLCPSEQDVTLFKFKPGVRGACHDNVMRVETLLYEILPHVRKLDDNFPLPNLAFLDDLYASTDEAMACLWDCRHEVLLMMDFVEIVSNLGLVDEAPVWGAVIDILGIDMPFITVIQLLKHSVPVTYIWGDEERAAAAVKPT</sequence>
<name>A0A067PKW0_9AGAM</name>
<organism evidence="1 2">
    <name type="scientific">Jaapia argillacea MUCL 33604</name>
    <dbReference type="NCBI Taxonomy" id="933084"/>
    <lineage>
        <taxon>Eukaryota</taxon>
        <taxon>Fungi</taxon>
        <taxon>Dikarya</taxon>
        <taxon>Basidiomycota</taxon>
        <taxon>Agaricomycotina</taxon>
        <taxon>Agaricomycetes</taxon>
        <taxon>Agaricomycetidae</taxon>
        <taxon>Jaapiales</taxon>
        <taxon>Jaapiaceae</taxon>
        <taxon>Jaapia</taxon>
    </lineage>
</organism>
<dbReference type="EMBL" id="KL197725">
    <property type="protein sequence ID" value="KDQ55424.1"/>
    <property type="molecule type" value="Genomic_DNA"/>
</dbReference>
<proteinExistence type="predicted"/>
<dbReference type="AlphaFoldDB" id="A0A067PKW0"/>
<dbReference type="Proteomes" id="UP000027265">
    <property type="component" value="Unassembled WGS sequence"/>
</dbReference>
<gene>
    <name evidence="1" type="ORF">JAAARDRAFT_195804</name>
</gene>
<accession>A0A067PKW0</accession>
<protein>
    <submittedName>
        <fullName evidence="1">Uncharacterized protein</fullName>
    </submittedName>
</protein>